<protein>
    <submittedName>
        <fullName evidence="5">Uncharacterized protein</fullName>
    </submittedName>
</protein>
<name>A0A232M606_9EURO</name>
<evidence type="ECO:0000256" key="2">
    <source>
        <dbReference type="PROSITE-ProRule" id="PRU00023"/>
    </source>
</evidence>
<dbReference type="PANTHER" id="PTHR10039">
    <property type="entry name" value="AMELOGENIN"/>
    <property type="match status" value="1"/>
</dbReference>
<comment type="caution">
    <text evidence="5">The sequence shown here is derived from an EMBL/GenBank/DDBJ whole genome shotgun (WGS) entry which is preliminary data.</text>
</comment>
<evidence type="ECO:0000313" key="5">
    <source>
        <dbReference type="EMBL" id="OXV11823.1"/>
    </source>
</evidence>
<dbReference type="AlphaFoldDB" id="A0A232M606"/>
<organism evidence="5 6">
    <name type="scientific">Elaphomyces granulatus</name>
    <dbReference type="NCBI Taxonomy" id="519963"/>
    <lineage>
        <taxon>Eukaryota</taxon>
        <taxon>Fungi</taxon>
        <taxon>Dikarya</taxon>
        <taxon>Ascomycota</taxon>
        <taxon>Pezizomycotina</taxon>
        <taxon>Eurotiomycetes</taxon>
        <taxon>Eurotiomycetidae</taxon>
        <taxon>Eurotiales</taxon>
        <taxon>Elaphomycetaceae</taxon>
        <taxon>Elaphomyces</taxon>
    </lineage>
</organism>
<dbReference type="SUPFAM" id="SSF48403">
    <property type="entry name" value="Ankyrin repeat"/>
    <property type="match status" value="1"/>
</dbReference>
<dbReference type="PROSITE" id="PS50088">
    <property type="entry name" value="ANK_REPEAT"/>
    <property type="match status" value="1"/>
</dbReference>
<feature type="domain" description="GPI inositol-deacylase winged helix" evidence="3">
    <location>
        <begin position="312"/>
        <end position="409"/>
    </location>
</feature>
<dbReference type="OrthoDB" id="1577640at2759"/>
<dbReference type="SUPFAM" id="SSF52540">
    <property type="entry name" value="P-loop containing nucleoside triphosphate hydrolases"/>
    <property type="match status" value="1"/>
</dbReference>
<dbReference type="PROSITE" id="PS50297">
    <property type="entry name" value="ANK_REP_REGION"/>
    <property type="match status" value="1"/>
</dbReference>
<evidence type="ECO:0000259" key="4">
    <source>
        <dbReference type="Pfam" id="PF24883"/>
    </source>
</evidence>
<dbReference type="EMBL" id="NPHW01002277">
    <property type="protein sequence ID" value="OXV11823.1"/>
    <property type="molecule type" value="Genomic_DNA"/>
</dbReference>
<dbReference type="PANTHER" id="PTHR10039:SF16">
    <property type="entry name" value="GPI INOSITOL-DEACYLASE"/>
    <property type="match status" value="1"/>
</dbReference>
<keyword evidence="2" id="KW-0040">ANK repeat</keyword>
<feature type="domain" description="Nephrocystin 3-like N-terminal" evidence="4">
    <location>
        <begin position="34"/>
        <end position="198"/>
    </location>
</feature>
<sequence length="550" mass="63487">MRDEQRREKIDRWLSFPDPSTNYNKALGQRHERSGSWFLESDTFDKWKMQRNSFLWLHGIPGCGKTILSSAIIKDLESIPSFQPLLYFYFDFNDPGKQGLESMVRSLVSQLSRNSDDTWKPLDSLFSACRDGCQQPTCELLCNVFLHMIEQAKEVWLVLDALDECITRAGPSTKGLLSWIRELLNSKQRNVHLLVTSRPEQDIESEIMGFAHIDDVVHIQSSLITDDIRAYVRTVVREDDRLKRWRSRPDVQSEIETRVMEKADGMFRWTVCQLDALEDCLEYRSLHKALGSLPKTLDETYARILRGIPEGHKQYATRILQFLTYSQRPLRIEEAVDAIVVDTKGDEYFNPKYRLPEPREILRYCSSLVVVVSAKEHSYNKDDKSEELRLAHFSVKEYLTSNRLREDMAQSFQETVVKTSIAIICLAYLLHLDFELPIAEIKNGFPLAEYCATYWITYAAVAESMDETLQRFIREFFCSHRISYTNCYNLYRPDNSEKHGEPASALYYASFGGLVNAVKYLLSQGADVNERGGFHGNALPAASRQGHDEI</sequence>
<feature type="repeat" description="ANK" evidence="2">
    <location>
        <begin position="501"/>
        <end position="533"/>
    </location>
</feature>
<dbReference type="InterPro" id="IPR036770">
    <property type="entry name" value="Ankyrin_rpt-contain_sf"/>
</dbReference>
<accession>A0A232M606</accession>
<dbReference type="InterPro" id="IPR054471">
    <property type="entry name" value="GPIID_WHD"/>
</dbReference>
<keyword evidence="1" id="KW-0677">Repeat</keyword>
<dbReference type="Proteomes" id="UP000243515">
    <property type="component" value="Unassembled WGS sequence"/>
</dbReference>
<dbReference type="Gene3D" id="1.25.40.20">
    <property type="entry name" value="Ankyrin repeat-containing domain"/>
    <property type="match status" value="1"/>
</dbReference>
<dbReference type="InterPro" id="IPR056884">
    <property type="entry name" value="NPHP3-like_N"/>
</dbReference>
<feature type="non-terminal residue" evidence="5">
    <location>
        <position position="550"/>
    </location>
</feature>
<keyword evidence="6" id="KW-1185">Reference proteome</keyword>
<dbReference type="Pfam" id="PF24883">
    <property type="entry name" value="NPHP3_N"/>
    <property type="match status" value="1"/>
</dbReference>
<reference evidence="5 6" key="1">
    <citation type="journal article" date="2015" name="Environ. Microbiol.">
        <title>Metagenome sequence of Elaphomyces granulatus from sporocarp tissue reveals Ascomycota ectomycorrhizal fingerprints of genome expansion and a Proteobacteria-rich microbiome.</title>
        <authorList>
            <person name="Quandt C.A."/>
            <person name="Kohler A."/>
            <person name="Hesse C.N."/>
            <person name="Sharpton T.J."/>
            <person name="Martin F."/>
            <person name="Spatafora J.W."/>
        </authorList>
    </citation>
    <scope>NUCLEOTIDE SEQUENCE [LARGE SCALE GENOMIC DNA]</scope>
    <source>
        <strain evidence="5 6">OSC145934</strain>
    </source>
</reference>
<evidence type="ECO:0000256" key="1">
    <source>
        <dbReference type="ARBA" id="ARBA00022737"/>
    </source>
</evidence>
<proteinExistence type="predicted"/>
<dbReference type="Gene3D" id="3.40.50.300">
    <property type="entry name" value="P-loop containing nucleotide triphosphate hydrolases"/>
    <property type="match status" value="1"/>
</dbReference>
<dbReference type="InterPro" id="IPR002110">
    <property type="entry name" value="Ankyrin_rpt"/>
</dbReference>
<evidence type="ECO:0000259" key="3">
    <source>
        <dbReference type="Pfam" id="PF22939"/>
    </source>
</evidence>
<evidence type="ECO:0000313" key="6">
    <source>
        <dbReference type="Proteomes" id="UP000243515"/>
    </source>
</evidence>
<dbReference type="Pfam" id="PF22939">
    <property type="entry name" value="WHD_GPIID"/>
    <property type="match status" value="1"/>
</dbReference>
<gene>
    <name evidence="5" type="ORF">Egran_00419</name>
</gene>
<dbReference type="InterPro" id="IPR027417">
    <property type="entry name" value="P-loop_NTPase"/>
</dbReference>